<proteinExistence type="inferred from homology"/>
<evidence type="ECO:0000313" key="13">
    <source>
        <dbReference type="Proteomes" id="UP000233332"/>
    </source>
</evidence>
<sequence length="441" mass="45688">MPVKVLMPALSPTMTEGTLAKWHVKEGDTVESGDVIAEIETDKATMEVEAVDEGKIGKILVAEGSEGVPVNEVIALLLEEDEDESALDGADTSAADTSAAGSKETKEPAPAKEDAPAAASAPAEASQAPAAPVSGGERVKASPLARRIASNEGVDLAAVTGSGPRGRVVKRDVEAAMSSKPAEKKSDAEAAPSAPAASAAPAASGWNPDLTGLPEYEEVPNSGMRKTIARRLTESKQQVPHFYLTVDCELDNLLATRKQLNEKAGDGVKISVNDFVIRAVSLALKKVPAANAIWTDKATLMCKKQDISVAVAIEGGLITPVVRDAGSKGLAEISGEMKALAGKARDGKLKPEDYQGGTFSVSNLGMFGIKEFSAIINPPQGCILAVGAGEQRPVVKDGALAIATVMSCTLSVDHRAVDGAVGAEFMAEFKKLIEDPLSMLL</sequence>
<dbReference type="SUPFAM" id="SSF52777">
    <property type="entry name" value="CoA-dependent acyltransferases"/>
    <property type="match status" value="1"/>
</dbReference>
<dbReference type="GO" id="GO:0004742">
    <property type="term" value="F:dihydrolipoyllysine-residue acetyltransferase activity"/>
    <property type="evidence" value="ECO:0007669"/>
    <property type="project" value="UniProtKB-UniRule"/>
</dbReference>
<feature type="domain" description="Peripheral subunit-binding (PSBD)" evidence="11">
    <location>
        <begin position="140"/>
        <end position="177"/>
    </location>
</feature>
<comment type="caution">
    <text evidence="12">The sequence shown here is derived from an EMBL/GenBank/DDBJ whole genome shotgun (WGS) entry which is preliminary data.</text>
</comment>
<dbReference type="Gene3D" id="4.10.320.10">
    <property type="entry name" value="E3-binding domain"/>
    <property type="match status" value="1"/>
</dbReference>
<keyword evidence="3 8" id="KW-0808">Transferase</keyword>
<dbReference type="Pfam" id="PF00198">
    <property type="entry name" value="2-oxoacid_dh"/>
    <property type="match status" value="1"/>
</dbReference>
<dbReference type="InterPro" id="IPR006257">
    <property type="entry name" value="LAT1"/>
</dbReference>
<feature type="compositionally biased region" description="Low complexity" evidence="9">
    <location>
        <begin position="116"/>
        <end position="132"/>
    </location>
</feature>
<dbReference type="PROSITE" id="PS51826">
    <property type="entry name" value="PSBD"/>
    <property type="match status" value="1"/>
</dbReference>
<evidence type="ECO:0000259" key="11">
    <source>
        <dbReference type="PROSITE" id="PS51826"/>
    </source>
</evidence>
<evidence type="ECO:0000256" key="6">
    <source>
        <dbReference type="ARBA" id="ARBA00025211"/>
    </source>
</evidence>
<dbReference type="FunFam" id="2.40.50.100:FF:000010">
    <property type="entry name" value="Acetyltransferase component of pyruvate dehydrogenase complex"/>
    <property type="match status" value="1"/>
</dbReference>
<dbReference type="PANTHER" id="PTHR23151:SF90">
    <property type="entry name" value="DIHYDROLIPOYLLYSINE-RESIDUE ACETYLTRANSFERASE COMPONENT OF PYRUVATE DEHYDROGENASE COMPLEX, MITOCHONDRIAL-RELATED"/>
    <property type="match status" value="1"/>
</dbReference>
<feature type="compositionally biased region" description="Low complexity" evidence="9">
    <location>
        <begin position="87"/>
        <end position="102"/>
    </location>
</feature>
<organism evidence="12 13">
    <name type="scientific">Thalassospira lohafexi</name>
    <dbReference type="NCBI Taxonomy" id="744227"/>
    <lineage>
        <taxon>Bacteria</taxon>
        <taxon>Pseudomonadati</taxon>
        <taxon>Pseudomonadota</taxon>
        <taxon>Alphaproteobacteria</taxon>
        <taxon>Rhodospirillales</taxon>
        <taxon>Thalassospiraceae</taxon>
        <taxon>Thalassospira</taxon>
    </lineage>
</organism>
<comment type="similarity">
    <text evidence="1 8">Belongs to the 2-oxoacid dehydrogenase family.</text>
</comment>
<dbReference type="Pfam" id="PF00364">
    <property type="entry name" value="Biotin_lipoyl"/>
    <property type="match status" value="1"/>
</dbReference>
<feature type="domain" description="Lipoyl-binding" evidence="10">
    <location>
        <begin position="2"/>
        <end position="78"/>
    </location>
</feature>
<dbReference type="RefSeq" id="WP_101300587.1">
    <property type="nucleotide sequence ID" value="NZ_NXGX01000002.1"/>
</dbReference>
<feature type="compositionally biased region" description="Basic and acidic residues" evidence="9">
    <location>
        <begin position="103"/>
        <end position="115"/>
    </location>
</feature>
<dbReference type="EMBL" id="NXGX01000002">
    <property type="protein sequence ID" value="PKR59547.1"/>
    <property type="molecule type" value="Genomic_DNA"/>
</dbReference>
<dbReference type="EC" id="2.3.1.12" evidence="8"/>
<evidence type="ECO:0000313" key="12">
    <source>
        <dbReference type="EMBL" id="PKR59547.1"/>
    </source>
</evidence>
<keyword evidence="4 8" id="KW-0450">Lipoyl</keyword>
<dbReference type="SUPFAM" id="SSF47005">
    <property type="entry name" value="Peripheral subunit-binding domain of 2-oxo acid dehydrogenase complex"/>
    <property type="match status" value="1"/>
</dbReference>
<keyword evidence="13" id="KW-1185">Reference proteome</keyword>
<dbReference type="AlphaFoldDB" id="A0A2N3L9Z9"/>
<dbReference type="GO" id="GO:0006086">
    <property type="term" value="P:pyruvate decarboxylation to acetyl-CoA"/>
    <property type="evidence" value="ECO:0007669"/>
    <property type="project" value="InterPro"/>
</dbReference>
<dbReference type="CDD" id="cd06849">
    <property type="entry name" value="lipoyl_domain"/>
    <property type="match status" value="1"/>
</dbReference>
<dbReference type="GO" id="GO:0045254">
    <property type="term" value="C:pyruvate dehydrogenase complex"/>
    <property type="evidence" value="ECO:0007669"/>
    <property type="project" value="UniProtKB-UniRule"/>
</dbReference>
<evidence type="ECO:0000259" key="10">
    <source>
        <dbReference type="PROSITE" id="PS50968"/>
    </source>
</evidence>
<reference evidence="12 13" key="1">
    <citation type="submission" date="2017-09" db="EMBL/GenBank/DDBJ databases">
        <title>Biodiversity and function of Thalassospira species in the particle-attached aromatic-hydrocarbon-degrading consortia from the surface seawater of the China South Sea.</title>
        <authorList>
            <person name="Dong C."/>
            <person name="Lai Q."/>
            <person name="Shao Z."/>
        </authorList>
    </citation>
    <scope>NUCLEOTIDE SEQUENCE [LARGE SCALE GENOMIC DNA]</scope>
    <source>
        <strain evidence="12 13">139Z-12</strain>
    </source>
</reference>
<accession>A0A2N3L9Z9</accession>
<dbReference type="InterPro" id="IPR023213">
    <property type="entry name" value="CAT-like_dom_sf"/>
</dbReference>
<dbReference type="Gene3D" id="2.40.50.100">
    <property type="match status" value="1"/>
</dbReference>
<name>A0A2N3L9Z9_9PROT</name>
<evidence type="ECO:0000256" key="2">
    <source>
        <dbReference type="ARBA" id="ARBA00011484"/>
    </source>
</evidence>
<dbReference type="InterPro" id="IPR000089">
    <property type="entry name" value="Biotin_lipoyl"/>
</dbReference>
<comment type="catalytic activity">
    <reaction evidence="7 8">
        <text>N(6)-[(R)-dihydrolipoyl]-L-lysyl-[protein] + acetyl-CoA = N(6)-[(R)-S(8)-acetyldihydrolipoyl]-L-lysyl-[protein] + CoA</text>
        <dbReference type="Rhea" id="RHEA:17017"/>
        <dbReference type="Rhea" id="RHEA-COMP:10475"/>
        <dbReference type="Rhea" id="RHEA-COMP:10478"/>
        <dbReference type="ChEBI" id="CHEBI:57287"/>
        <dbReference type="ChEBI" id="CHEBI:57288"/>
        <dbReference type="ChEBI" id="CHEBI:83100"/>
        <dbReference type="ChEBI" id="CHEBI:83111"/>
        <dbReference type="EC" id="2.3.1.12"/>
    </reaction>
</comment>
<evidence type="ECO:0000256" key="4">
    <source>
        <dbReference type="ARBA" id="ARBA00022823"/>
    </source>
</evidence>
<feature type="region of interest" description="Disordered" evidence="9">
    <location>
        <begin position="82"/>
        <end position="139"/>
    </location>
</feature>
<dbReference type="InterPro" id="IPR036625">
    <property type="entry name" value="E3-bd_dom_sf"/>
</dbReference>
<comment type="cofactor">
    <cofactor evidence="8">
        <name>(R)-lipoate</name>
        <dbReference type="ChEBI" id="CHEBI:83088"/>
    </cofactor>
    <text evidence="8">Binds 1 lipoyl cofactor covalently.</text>
</comment>
<keyword evidence="12" id="KW-0670">Pyruvate</keyword>
<dbReference type="Proteomes" id="UP000233332">
    <property type="component" value="Unassembled WGS sequence"/>
</dbReference>
<dbReference type="InterPro" id="IPR001078">
    <property type="entry name" value="2-oxoacid_DH_actylTfrase"/>
</dbReference>
<comment type="subunit">
    <text evidence="2">Forms a 24-polypeptide structural core with octahedral symmetry.</text>
</comment>
<dbReference type="InterPro" id="IPR011053">
    <property type="entry name" value="Single_hybrid_motif"/>
</dbReference>
<dbReference type="FunFam" id="3.30.559.10:FF:000003">
    <property type="entry name" value="Acetyltransferase component of pyruvate dehydrogenase complex"/>
    <property type="match status" value="1"/>
</dbReference>
<evidence type="ECO:0000256" key="1">
    <source>
        <dbReference type="ARBA" id="ARBA00007317"/>
    </source>
</evidence>
<evidence type="ECO:0000256" key="5">
    <source>
        <dbReference type="ARBA" id="ARBA00023315"/>
    </source>
</evidence>
<dbReference type="PROSITE" id="PS50968">
    <property type="entry name" value="BIOTINYL_LIPOYL"/>
    <property type="match status" value="1"/>
</dbReference>
<dbReference type="NCBIfam" id="TIGR01349">
    <property type="entry name" value="PDHac_trf_mito"/>
    <property type="match status" value="1"/>
</dbReference>
<dbReference type="PANTHER" id="PTHR23151">
    <property type="entry name" value="DIHYDROLIPOAMIDE ACETYL/SUCCINYL-TRANSFERASE-RELATED"/>
    <property type="match status" value="1"/>
</dbReference>
<keyword evidence="5 8" id="KW-0012">Acyltransferase</keyword>
<dbReference type="Gene3D" id="3.30.559.10">
    <property type="entry name" value="Chloramphenicol acetyltransferase-like domain"/>
    <property type="match status" value="1"/>
</dbReference>
<dbReference type="SUPFAM" id="SSF51230">
    <property type="entry name" value="Single hybrid motif"/>
    <property type="match status" value="1"/>
</dbReference>
<evidence type="ECO:0000256" key="7">
    <source>
        <dbReference type="ARBA" id="ARBA00048370"/>
    </source>
</evidence>
<evidence type="ECO:0000256" key="9">
    <source>
        <dbReference type="SAM" id="MobiDB-lite"/>
    </source>
</evidence>
<feature type="compositionally biased region" description="Low complexity" evidence="9">
    <location>
        <begin position="189"/>
        <end position="204"/>
    </location>
</feature>
<feature type="region of interest" description="Disordered" evidence="9">
    <location>
        <begin position="175"/>
        <end position="218"/>
    </location>
</feature>
<comment type="function">
    <text evidence="6">The pyruvate dehydrogenase complex catalyzes the overall conversion of pyruvate to acetyl-CoA and CO(2). It contains multiple copies of three enzymatic components: pyruvate dehydrogenase (E1), dihydrolipoamide acetyltransferase (E2) and lipoamide dehydrogenase (E3).</text>
</comment>
<evidence type="ECO:0000256" key="8">
    <source>
        <dbReference type="RuleBase" id="RU361137"/>
    </source>
</evidence>
<dbReference type="PROSITE" id="PS00189">
    <property type="entry name" value="LIPOYL"/>
    <property type="match status" value="1"/>
</dbReference>
<dbReference type="InterPro" id="IPR004167">
    <property type="entry name" value="PSBD"/>
</dbReference>
<gene>
    <name evidence="12" type="ORF">COO92_05840</name>
</gene>
<dbReference type="Pfam" id="PF02817">
    <property type="entry name" value="E3_binding"/>
    <property type="match status" value="1"/>
</dbReference>
<dbReference type="InterPro" id="IPR045257">
    <property type="entry name" value="E2/Pdx1"/>
</dbReference>
<evidence type="ECO:0000256" key="3">
    <source>
        <dbReference type="ARBA" id="ARBA00022679"/>
    </source>
</evidence>
<dbReference type="InterPro" id="IPR003016">
    <property type="entry name" value="2-oxoA_DH_lipoyl-BS"/>
</dbReference>
<protein>
    <recommendedName>
        <fullName evidence="8">Acetyltransferase component of pyruvate dehydrogenase complex</fullName>
        <ecNumber evidence="8">2.3.1.12</ecNumber>
    </recommendedName>
</protein>